<reference evidence="1" key="2">
    <citation type="submission" date="2025-08" db="UniProtKB">
        <authorList>
            <consortium name="Ensembl"/>
        </authorList>
    </citation>
    <scope>IDENTIFICATION</scope>
</reference>
<dbReference type="Proteomes" id="UP000007648">
    <property type="component" value="Unassembled WGS sequence"/>
</dbReference>
<organism evidence="1 2">
    <name type="scientific">Sarcophilus harrisii</name>
    <name type="common">Tasmanian devil</name>
    <name type="synonym">Sarcophilus laniarius</name>
    <dbReference type="NCBI Taxonomy" id="9305"/>
    <lineage>
        <taxon>Eukaryota</taxon>
        <taxon>Metazoa</taxon>
        <taxon>Chordata</taxon>
        <taxon>Craniata</taxon>
        <taxon>Vertebrata</taxon>
        <taxon>Euteleostomi</taxon>
        <taxon>Mammalia</taxon>
        <taxon>Metatheria</taxon>
        <taxon>Dasyuromorphia</taxon>
        <taxon>Dasyuridae</taxon>
        <taxon>Sarcophilus</taxon>
    </lineage>
</organism>
<reference evidence="1 2" key="1">
    <citation type="journal article" date="2011" name="Proc. Natl. Acad. Sci. U.S.A.">
        <title>Genetic diversity and population structure of the endangered marsupial Sarcophilus harrisii (Tasmanian devil).</title>
        <authorList>
            <person name="Miller W."/>
            <person name="Hayes V.M."/>
            <person name="Ratan A."/>
            <person name="Petersen D.C."/>
            <person name="Wittekindt N.E."/>
            <person name="Miller J."/>
            <person name="Walenz B."/>
            <person name="Knight J."/>
            <person name="Qi J."/>
            <person name="Zhao F."/>
            <person name="Wang Q."/>
            <person name="Bedoya-Reina O.C."/>
            <person name="Katiyar N."/>
            <person name="Tomsho L.P."/>
            <person name="Kasson L.M."/>
            <person name="Hardie R.A."/>
            <person name="Woodbridge P."/>
            <person name="Tindall E.A."/>
            <person name="Bertelsen M.F."/>
            <person name="Dixon D."/>
            <person name="Pyecroft S."/>
            <person name="Helgen K.M."/>
            <person name="Lesk A.M."/>
            <person name="Pringle T.H."/>
            <person name="Patterson N."/>
            <person name="Zhang Y."/>
            <person name="Kreiss A."/>
            <person name="Woods G.M."/>
            <person name="Jones M.E."/>
            <person name="Schuster S.C."/>
        </authorList>
    </citation>
    <scope>NUCLEOTIDE SEQUENCE [LARGE SCALE GENOMIC DNA]</scope>
</reference>
<dbReference type="AlphaFoldDB" id="A0A7N4PBX9"/>
<keyword evidence="2" id="KW-1185">Reference proteome</keyword>
<sequence>NAGSQLYFGDGTRLTVL</sequence>
<dbReference type="Ensembl" id="ENSSHAT00000049708.1">
    <property type="protein sequence ID" value="ENSSHAP00000034755.1"/>
    <property type="gene ID" value="ENSSHAG00000028524.1"/>
</dbReference>
<proteinExistence type="predicted"/>
<accession>A0A7N4PBX9</accession>
<dbReference type="InParanoid" id="A0A7N4PBX9"/>
<protein>
    <submittedName>
        <fullName evidence="1">Uncharacterized protein</fullName>
    </submittedName>
</protein>
<reference evidence="1" key="3">
    <citation type="submission" date="2025-09" db="UniProtKB">
        <authorList>
            <consortium name="Ensembl"/>
        </authorList>
    </citation>
    <scope>IDENTIFICATION</scope>
</reference>
<evidence type="ECO:0000313" key="2">
    <source>
        <dbReference type="Proteomes" id="UP000007648"/>
    </source>
</evidence>
<evidence type="ECO:0000313" key="1">
    <source>
        <dbReference type="Ensembl" id="ENSSHAP00000034755.1"/>
    </source>
</evidence>
<name>A0A7N4PBX9_SARHA</name>